<name>A0A9W9AQR0_9AGAR</name>
<evidence type="ECO:0000313" key="2">
    <source>
        <dbReference type="Proteomes" id="UP001150266"/>
    </source>
</evidence>
<reference evidence="1" key="1">
    <citation type="submission" date="2022-08" db="EMBL/GenBank/DDBJ databases">
        <title>A Global Phylogenomic Analysis of the Shiitake Genus Lentinula.</title>
        <authorList>
            <consortium name="DOE Joint Genome Institute"/>
            <person name="Sierra-Patev S."/>
            <person name="Min B."/>
            <person name="Naranjo-Ortiz M."/>
            <person name="Looney B."/>
            <person name="Konkel Z."/>
            <person name="Slot J.C."/>
            <person name="Sakamoto Y."/>
            <person name="Steenwyk J.L."/>
            <person name="Rokas A."/>
            <person name="Carro J."/>
            <person name="Camarero S."/>
            <person name="Ferreira P."/>
            <person name="Molpeceres G."/>
            <person name="Ruiz-Duenas F.J."/>
            <person name="Serrano A."/>
            <person name="Henrissat B."/>
            <person name="Drula E."/>
            <person name="Hughes K.W."/>
            <person name="Mata J.L."/>
            <person name="Ishikawa N.K."/>
            <person name="Vargas-Isla R."/>
            <person name="Ushijima S."/>
            <person name="Smith C.A."/>
            <person name="Ahrendt S."/>
            <person name="Andreopoulos W."/>
            <person name="He G."/>
            <person name="Labutti K."/>
            <person name="Lipzen A."/>
            <person name="Ng V."/>
            <person name="Riley R."/>
            <person name="Sandor L."/>
            <person name="Barry K."/>
            <person name="Martinez A.T."/>
            <person name="Xiao Y."/>
            <person name="Gibbons J.G."/>
            <person name="Terashima K."/>
            <person name="Grigoriev I.V."/>
            <person name="Hibbett D.S."/>
        </authorList>
    </citation>
    <scope>NUCLEOTIDE SEQUENCE</scope>
    <source>
        <strain evidence="1">JLM2183</strain>
    </source>
</reference>
<accession>A0A9W9AQR0</accession>
<evidence type="ECO:0000313" key="1">
    <source>
        <dbReference type="EMBL" id="KAJ4488428.1"/>
    </source>
</evidence>
<gene>
    <name evidence="1" type="ORF">J3R30DRAFT_3400926</name>
</gene>
<dbReference type="Proteomes" id="UP001150266">
    <property type="component" value="Unassembled WGS sequence"/>
</dbReference>
<comment type="caution">
    <text evidence="1">The sequence shown here is derived from an EMBL/GenBank/DDBJ whole genome shotgun (WGS) entry which is preliminary data.</text>
</comment>
<sequence length="160" mass="17709">MWTASEDSLDVVRMLREQSQNEGGAGGRVKVRLLIGNGNEDELDSLLDGGGYLCSNCGRPIRKGKRKYWAGWRGFESDDEDEDIDDDDGGELVAALRGLRRDASGKYVFDEQRVRHVVKGMGREARGRLIGIILDASDPGDASLQVLLQRNSSSRDLNLR</sequence>
<dbReference type="OrthoDB" id="3041852at2759"/>
<protein>
    <submittedName>
        <fullName evidence="1">Uncharacterized protein</fullName>
    </submittedName>
</protein>
<organism evidence="1 2">
    <name type="scientific">Lentinula aciculospora</name>
    <dbReference type="NCBI Taxonomy" id="153920"/>
    <lineage>
        <taxon>Eukaryota</taxon>
        <taxon>Fungi</taxon>
        <taxon>Dikarya</taxon>
        <taxon>Basidiomycota</taxon>
        <taxon>Agaricomycotina</taxon>
        <taxon>Agaricomycetes</taxon>
        <taxon>Agaricomycetidae</taxon>
        <taxon>Agaricales</taxon>
        <taxon>Marasmiineae</taxon>
        <taxon>Omphalotaceae</taxon>
        <taxon>Lentinula</taxon>
    </lineage>
</organism>
<proteinExistence type="predicted"/>
<dbReference type="EMBL" id="JAOTPV010000002">
    <property type="protein sequence ID" value="KAJ4488428.1"/>
    <property type="molecule type" value="Genomic_DNA"/>
</dbReference>
<keyword evidence="2" id="KW-1185">Reference proteome</keyword>
<dbReference type="AlphaFoldDB" id="A0A9W9AQR0"/>